<accession>A0ABS9UJK2</accession>
<sequence>MEAVSMKTQFENIINVYPAIGQIQLFFYERKVPLEEVELFFYFHESVGWRTDSGVPILDWKPFAKQWIGNLGY</sequence>
<evidence type="ECO:0000313" key="1">
    <source>
        <dbReference type="EMBL" id="MCH7396762.1"/>
    </source>
</evidence>
<proteinExistence type="predicted"/>
<reference evidence="1" key="1">
    <citation type="submission" date="2022-03" db="EMBL/GenBank/DDBJ databases">
        <title>De novo assembled genomes of Belliella spp. (Cyclobacteriaceae) strains.</title>
        <authorList>
            <person name="Szabo A."/>
            <person name="Korponai K."/>
            <person name="Felfoldi T."/>
        </authorList>
    </citation>
    <scope>NUCLEOTIDE SEQUENCE</scope>
    <source>
        <strain evidence="1">DSM 107340</strain>
    </source>
</reference>
<name>A0ABS9UJK2_9BACT</name>
<evidence type="ECO:0000313" key="2">
    <source>
        <dbReference type="Proteomes" id="UP001165488"/>
    </source>
</evidence>
<protein>
    <submittedName>
        <fullName evidence="1">Uncharacterized protein</fullName>
    </submittedName>
</protein>
<comment type="caution">
    <text evidence="1">The sequence shown here is derived from an EMBL/GenBank/DDBJ whole genome shotgun (WGS) entry which is preliminary data.</text>
</comment>
<dbReference type="Proteomes" id="UP001165488">
    <property type="component" value="Unassembled WGS sequence"/>
</dbReference>
<gene>
    <name evidence="1" type="ORF">MM236_02130</name>
</gene>
<dbReference type="RefSeq" id="WP_241273282.1">
    <property type="nucleotide sequence ID" value="NZ_JAKZGS010000001.1"/>
</dbReference>
<keyword evidence="2" id="KW-1185">Reference proteome</keyword>
<dbReference type="EMBL" id="JAKZGS010000001">
    <property type="protein sequence ID" value="MCH7396762.1"/>
    <property type="molecule type" value="Genomic_DNA"/>
</dbReference>
<organism evidence="1 2">
    <name type="scientific">Belliella calami</name>
    <dbReference type="NCBI Taxonomy" id="2923436"/>
    <lineage>
        <taxon>Bacteria</taxon>
        <taxon>Pseudomonadati</taxon>
        <taxon>Bacteroidota</taxon>
        <taxon>Cytophagia</taxon>
        <taxon>Cytophagales</taxon>
        <taxon>Cyclobacteriaceae</taxon>
        <taxon>Belliella</taxon>
    </lineage>
</organism>